<dbReference type="InterPro" id="IPR011576">
    <property type="entry name" value="Pyridox_Oxase_N"/>
</dbReference>
<feature type="domain" description="Pyridoxamine 5'-phosphate oxidase N-terminal" evidence="2">
    <location>
        <begin position="16"/>
        <end position="128"/>
    </location>
</feature>
<accession>A0A6J6SBX5</accession>
<dbReference type="EMBL" id="CAEZYQ010000003">
    <property type="protein sequence ID" value="CAB4732262.1"/>
    <property type="molecule type" value="Genomic_DNA"/>
</dbReference>
<dbReference type="Gene3D" id="2.30.110.10">
    <property type="entry name" value="Electron Transport, Fmn-binding Protein, Chain A"/>
    <property type="match status" value="1"/>
</dbReference>
<dbReference type="GO" id="GO:0005829">
    <property type="term" value="C:cytosol"/>
    <property type="evidence" value="ECO:0007669"/>
    <property type="project" value="TreeGrafter"/>
</dbReference>
<evidence type="ECO:0000259" key="2">
    <source>
        <dbReference type="Pfam" id="PF01243"/>
    </source>
</evidence>
<dbReference type="GO" id="GO:0016627">
    <property type="term" value="F:oxidoreductase activity, acting on the CH-CH group of donors"/>
    <property type="evidence" value="ECO:0007669"/>
    <property type="project" value="TreeGrafter"/>
</dbReference>
<evidence type="ECO:0000256" key="1">
    <source>
        <dbReference type="ARBA" id="ARBA00023002"/>
    </source>
</evidence>
<dbReference type="NCBIfam" id="TIGR03618">
    <property type="entry name" value="Rv1155_F420"/>
    <property type="match status" value="1"/>
</dbReference>
<reference evidence="3" key="1">
    <citation type="submission" date="2020-05" db="EMBL/GenBank/DDBJ databases">
        <authorList>
            <person name="Chiriac C."/>
            <person name="Salcher M."/>
            <person name="Ghai R."/>
            <person name="Kavagutti S V."/>
        </authorList>
    </citation>
    <scope>NUCLEOTIDE SEQUENCE</scope>
</reference>
<dbReference type="PANTHER" id="PTHR35176">
    <property type="entry name" value="HEME OXYGENASE HI_0854-RELATED"/>
    <property type="match status" value="1"/>
</dbReference>
<organism evidence="3">
    <name type="scientific">freshwater metagenome</name>
    <dbReference type="NCBI Taxonomy" id="449393"/>
    <lineage>
        <taxon>unclassified sequences</taxon>
        <taxon>metagenomes</taxon>
        <taxon>ecological metagenomes</taxon>
    </lineage>
</organism>
<dbReference type="InterPro" id="IPR012349">
    <property type="entry name" value="Split_barrel_FMN-bd"/>
</dbReference>
<dbReference type="SUPFAM" id="SSF50475">
    <property type="entry name" value="FMN-binding split barrel"/>
    <property type="match status" value="1"/>
</dbReference>
<protein>
    <submittedName>
        <fullName evidence="3">Unannotated protein</fullName>
    </submittedName>
</protein>
<dbReference type="PANTHER" id="PTHR35176:SF1">
    <property type="entry name" value="F420H(2)-DEPENDENT BILIVERDIN REDUCTASE"/>
    <property type="match status" value="1"/>
</dbReference>
<evidence type="ECO:0000313" key="3">
    <source>
        <dbReference type="EMBL" id="CAB4732262.1"/>
    </source>
</evidence>
<dbReference type="AlphaFoldDB" id="A0A6J6SBX5"/>
<dbReference type="InterPro" id="IPR019920">
    <property type="entry name" value="F420-binding_dom_put"/>
</dbReference>
<dbReference type="Pfam" id="PF01243">
    <property type="entry name" value="PNPOx_N"/>
    <property type="match status" value="1"/>
</dbReference>
<proteinExistence type="predicted"/>
<dbReference type="InterPro" id="IPR052019">
    <property type="entry name" value="F420H2_bilvrd_red/Heme_oxyg"/>
</dbReference>
<sequence length="137" mass="14935">MASFEPGWGELPAPLLDFWTERHLCTLTTLRTDGSPHVVPVGVALDPEEECAWVITGGGSVKARHLRTPGRVAACQVDGPRWSTLEGTAVATTDGADVARAVERYAGRYRQPRVNPERVALRITVSRFLFGPGLLRD</sequence>
<dbReference type="GO" id="GO:0070967">
    <property type="term" value="F:coenzyme F420 binding"/>
    <property type="evidence" value="ECO:0007669"/>
    <property type="project" value="TreeGrafter"/>
</dbReference>
<name>A0A6J6SBX5_9ZZZZ</name>
<gene>
    <name evidence="3" type="ORF">UFOPK2761_00599</name>
</gene>
<keyword evidence="1" id="KW-0560">Oxidoreductase</keyword>